<dbReference type="PRINTS" id="PR00301">
    <property type="entry name" value="HEATSHOCK70"/>
</dbReference>
<evidence type="ECO:0000313" key="5">
    <source>
        <dbReference type="Proteomes" id="UP001178507"/>
    </source>
</evidence>
<dbReference type="Gene3D" id="2.60.34.10">
    <property type="entry name" value="Substrate Binding Domain Of DNAk, Chain A, domain 1"/>
    <property type="match status" value="1"/>
</dbReference>
<dbReference type="Gene3D" id="3.30.30.30">
    <property type="match status" value="1"/>
</dbReference>
<dbReference type="InterPro" id="IPR013126">
    <property type="entry name" value="Hsp_70_fam"/>
</dbReference>
<evidence type="ECO:0000313" key="4">
    <source>
        <dbReference type="EMBL" id="CAJ1395279.1"/>
    </source>
</evidence>
<name>A0AA36IXC4_9DINO</name>
<reference evidence="4" key="1">
    <citation type="submission" date="2023-08" db="EMBL/GenBank/DDBJ databases">
        <authorList>
            <person name="Chen Y."/>
            <person name="Shah S."/>
            <person name="Dougan E. K."/>
            <person name="Thang M."/>
            <person name="Chan C."/>
        </authorList>
    </citation>
    <scope>NUCLEOTIDE SEQUENCE</scope>
</reference>
<organism evidence="4 5">
    <name type="scientific">Effrenium voratum</name>
    <dbReference type="NCBI Taxonomy" id="2562239"/>
    <lineage>
        <taxon>Eukaryota</taxon>
        <taxon>Sar</taxon>
        <taxon>Alveolata</taxon>
        <taxon>Dinophyceae</taxon>
        <taxon>Suessiales</taxon>
        <taxon>Symbiodiniaceae</taxon>
        <taxon>Effrenium</taxon>
    </lineage>
</organism>
<dbReference type="PANTHER" id="PTHR19375">
    <property type="entry name" value="HEAT SHOCK PROTEIN 70KDA"/>
    <property type="match status" value="1"/>
</dbReference>
<dbReference type="FunFam" id="3.90.640.10:FF:000010">
    <property type="entry name" value="heat shock 70 kDa protein 14"/>
    <property type="match status" value="1"/>
</dbReference>
<keyword evidence="5" id="KW-1185">Reference proteome</keyword>
<dbReference type="GO" id="GO:0140662">
    <property type="term" value="F:ATP-dependent protein folding chaperone"/>
    <property type="evidence" value="ECO:0007669"/>
    <property type="project" value="InterPro"/>
</dbReference>
<dbReference type="EMBL" id="CAUJNA010003112">
    <property type="protein sequence ID" value="CAJ1395279.1"/>
    <property type="molecule type" value="Genomic_DNA"/>
</dbReference>
<dbReference type="FunFam" id="2.60.34.10:FF:000012">
    <property type="entry name" value="Heat shock 70 kDa protein"/>
    <property type="match status" value="1"/>
</dbReference>
<dbReference type="AlphaFoldDB" id="A0AA36IXC4"/>
<protein>
    <submittedName>
        <fullName evidence="4">Uncharacterized protein</fullName>
    </submittedName>
</protein>
<dbReference type="Proteomes" id="UP001178507">
    <property type="component" value="Unassembled WGS sequence"/>
</dbReference>
<comment type="similarity">
    <text evidence="1">Belongs to the heat shock protein 70 family.</text>
</comment>
<dbReference type="Gene3D" id="3.30.420.40">
    <property type="match status" value="2"/>
</dbReference>
<proteinExistence type="inferred from homology"/>
<comment type="caution">
    <text evidence="4">The sequence shown here is derived from an EMBL/GenBank/DDBJ whole genome shotgun (WGS) entry which is preliminary data.</text>
</comment>
<keyword evidence="2" id="KW-0547">Nucleotide-binding</keyword>
<dbReference type="GO" id="GO:0005524">
    <property type="term" value="F:ATP binding"/>
    <property type="evidence" value="ECO:0007669"/>
    <property type="project" value="UniProtKB-KW"/>
</dbReference>
<accession>A0AA36IXC4</accession>
<evidence type="ECO:0000256" key="3">
    <source>
        <dbReference type="ARBA" id="ARBA00022840"/>
    </source>
</evidence>
<dbReference type="InterPro" id="IPR029047">
    <property type="entry name" value="HSP70_peptide-bd_sf"/>
</dbReference>
<sequence>MAEIRCALVSGETAEVRLPELSRAAELKQRLRKQWPQFKATALKLFDGGRELSDADVLDGVREVLVVAGEASSCSVGEAMAAINETCASQGGSYANYSCEVVSWDDCCRSGMGNSLSCSGPNITDSRLLDRAGQQLYTVRSNNWNERLGKVSADDVNVLVPDGEELKAVSLREYLRDLGTHGAYAGLAGGTSLDAEADQEVSIRFQTTFLPVLEDGAMEFCGEAYNYQTRSDQDPKNLVLLCTSQGTALQQHGAGRQKLFLHQLEDGRIARCWLEAQRTGHRVGQAQEESRESAEQSAQAFKKAKLEAQKMSEDAQAAPEAVREAELRAQRMGLEAAERLARAQEAEEAAKEGKAVARRFGLEAMGSRCNMLMTIQVPLEQKAPPPCFDFFFPPPSPPSIAGPVCGIDLGSSYCRAAIWQNQGVQVLPNTFGDRETPSILGFKDGELVVGEAANHLSGCTVSGIKRLLGLTWPEIEEQDFPFKVVRGEKDEPSICLQDGDEEKIFSAVELAALLLRKMKSVVTEYLGLETEVKVNAVLSVPHPATDATRAAVKLAAEAAGFTVMRIVNEPIAAAIACGLDKCTATERNVMVVDASGTCTKAALSCVEDGIFELRSCGVMSLGGDKVTEALVDHCCEELASKHGVDLRTSGRGRAMGRLRRECERVKRTLSHSLQSQVEVDEICEGLDFFCPMSRARLEELVRSRLQLVAPLLEQVLGELDKSDVHDVLLVGGAANTPKLRELVRDFFDKETIAGVRAEEAVVSGNAIQAAILCGVGQHNVLDLLLLDVSPLSIGFESANGAMTRVIARNTTIPTRKTVTLTTHRDNQPSVTIRIYEGEAAQCQENHFLGSFVLGGLPPMPKGGPQVEVTFEIDANGILHVTATEKSTGKSNQMTISNDKGRLSQAEIEQMIQASCGDGLAGSNELPSSEEGYGRANAARVSRGSVEDYWPGLATQPRRDEKQHCTITVQFYHTVTGGVPSPQDVLAAIDDMEQLYTSCDWQGRLAEQGANFMKV</sequence>
<dbReference type="Pfam" id="PF00012">
    <property type="entry name" value="HSP70"/>
    <property type="match status" value="1"/>
</dbReference>
<gene>
    <name evidence="4" type="ORF">EVOR1521_LOCUS19742</name>
</gene>
<evidence type="ECO:0000256" key="1">
    <source>
        <dbReference type="ARBA" id="ARBA00007381"/>
    </source>
</evidence>
<evidence type="ECO:0000256" key="2">
    <source>
        <dbReference type="ARBA" id="ARBA00022741"/>
    </source>
</evidence>
<dbReference type="SUPFAM" id="SSF53067">
    <property type="entry name" value="Actin-like ATPase domain"/>
    <property type="match status" value="2"/>
</dbReference>
<dbReference type="Gene3D" id="3.90.640.10">
    <property type="entry name" value="Actin, Chain A, domain 4"/>
    <property type="match status" value="1"/>
</dbReference>
<keyword evidence="3" id="KW-0067">ATP-binding</keyword>
<dbReference type="SUPFAM" id="SSF100920">
    <property type="entry name" value="Heat shock protein 70kD (HSP70), peptide-binding domain"/>
    <property type="match status" value="1"/>
</dbReference>
<dbReference type="InterPro" id="IPR043129">
    <property type="entry name" value="ATPase_NBD"/>
</dbReference>